<evidence type="ECO:0000313" key="1">
    <source>
        <dbReference type="EMBL" id="AEQ50754.1"/>
    </source>
</evidence>
<keyword evidence="2" id="KW-1185">Reference proteome</keyword>
<gene>
    <name evidence="1" type="ordered locus">KKY_715</name>
</gene>
<proteinExistence type="predicted"/>
<sequence>MISGRLTMRAVVERNIEAATDPYGHPLPPDFQPHGTFRCFAWSNQSRELVESEKTAMVEDMRAMFALGTDITENDEITAITDRAGTVIIPGRLRVEGKPQRKHTHLEVALKRIA</sequence>
<reference evidence="1 2" key="1">
    <citation type="journal article" date="2012" name="J. Bacteriol.">
        <title>Complete genome sequence of Pelagibacterium halotolerans B2T.</title>
        <authorList>
            <person name="Huo Y.Y."/>
            <person name="Cheng H."/>
            <person name="Han X.F."/>
            <person name="Jiang X.W."/>
            <person name="Sun C."/>
            <person name="Zhang X.Q."/>
            <person name="Zhu X.F."/>
            <person name="Liu Y.F."/>
            <person name="Li P.F."/>
            <person name="Ni P.X."/>
            <person name="Wu M."/>
        </authorList>
    </citation>
    <scope>NUCLEOTIDE SEQUENCE [LARGE SCALE GENOMIC DNA]</scope>
    <source>
        <strain evidence="2">DSM 22347 / JCM 15775 / CGMCC 1.7692 / B2</strain>
    </source>
</reference>
<dbReference type="EMBL" id="CP003075">
    <property type="protein sequence ID" value="AEQ50754.1"/>
    <property type="molecule type" value="Genomic_DNA"/>
</dbReference>
<dbReference type="AlphaFoldDB" id="G4RDC8"/>
<dbReference type="STRING" id="1082931.KKY_715"/>
<dbReference type="eggNOG" id="ENOG5033Z67">
    <property type="taxonomic scope" value="Bacteria"/>
</dbReference>
<protein>
    <recommendedName>
        <fullName evidence="3">Phage protein</fullName>
    </recommendedName>
</protein>
<name>G4RDC8_PELHB</name>
<dbReference type="RefSeq" id="WP_014129903.1">
    <property type="nucleotide sequence ID" value="NC_016078.1"/>
</dbReference>
<evidence type="ECO:0008006" key="3">
    <source>
        <dbReference type="Google" id="ProtNLM"/>
    </source>
</evidence>
<dbReference type="KEGG" id="phl:KKY_715"/>
<evidence type="ECO:0000313" key="2">
    <source>
        <dbReference type="Proteomes" id="UP000008850"/>
    </source>
</evidence>
<dbReference type="PATRIC" id="fig|1082931.4.peg.710"/>
<dbReference type="HOGENOM" id="CLU_2118824_0_0_5"/>
<dbReference type="Proteomes" id="UP000008850">
    <property type="component" value="Chromosome"/>
</dbReference>
<accession>G4RDC8</accession>
<organism evidence="1 2">
    <name type="scientific">Pelagibacterium halotolerans (strain DSM 22347 / JCM 15775 / CGMCC 1.7692 / B2)</name>
    <dbReference type="NCBI Taxonomy" id="1082931"/>
    <lineage>
        <taxon>Bacteria</taxon>
        <taxon>Pseudomonadati</taxon>
        <taxon>Pseudomonadota</taxon>
        <taxon>Alphaproteobacteria</taxon>
        <taxon>Hyphomicrobiales</taxon>
        <taxon>Devosiaceae</taxon>
        <taxon>Pelagibacterium</taxon>
    </lineage>
</organism>